<dbReference type="AlphaFoldDB" id="A0A3L7JK33"/>
<evidence type="ECO:0000313" key="2">
    <source>
        <dbReference type="EMBL" id="RLQ91158.1"/>
    </source>
</evidence>
<organism evidence="2 3">
    <name type="scientific">Falsibacillus albus</name>
    <dbReference type="NCBI Taxonomy" id="2478915"/>
    <lineage>
        <taxon>Bacteria</taxon>
        <taxon>Bacillati</taxon>
        <taxon>Bacillota</taxon>
        <taxon>Bacilli</taxon>
        <taxon>Bacillales</taxon>
        <taxon>Bacillaceae</taxon>
        <taxon>Falsibacillus</taxon>
    </lineage>
</organism>
<feature type="transmembrane region" description="Helical" evidence="1">
    <location>
        <begin position="31"/>
        <end position="51"/>
    </location>
</feature>
<dbReference type="EMBL" id="RCVZ01000023">
    <property type="protein sequence ID" value="RLQ91158.1"/>
    <property type="molecule type" value="Genomic_DNA"/>
</dbReference>
<feature type="transmembrane region" description="Helical" evidence="1">
    <location>
        <begin position="98"/>
        <end position="115"/>
    </location>
</feature>
<comment type="caution">
    <text evidence="2">The sequence shown here is derived from an EMBL/GenBank/DDBJ whole genome shotgun (WGS) entry which is preliminary data.</text>
</comment>
<name>A0A3L7JK33_9BACI</name>
<gene>
    <name evidence="2" type="ORF">D9X91_20935</name>
</gene>
<evidence type="ECO:0000313" key="3">
    <source>
        <dbReference type="Proteomes" id="UP000276770"/>
    </source>
</evidence>
<protein>
    <submittedName>
        <fullName evidence="2">Uncharacterized protein</fullName>
    </submittedName>
</protein>
<proteinExistence type="predicted"/>
<evidence type="ECO:0000256" key="1">
    <source>
        <dbReference type="SAM" id="Phobius"/>
    </source>
</evidence>
<feature type="transmembrane region" description="Helical" evidence="1">
    <location>
        <begin position="58"/>
        <end position="78"/>
    </location>
</feature>
<keyword evidence="1" id="KW-0812">Transmembrane</keyword>
<feature type="transmembrane region" description="Helical" evidence="1">
    <location>
        <begin position="7"/>
        <end position="25"/>
    </location>
</feature>
<keyword evidence="1" id="KW-0472">Membrane</keyword>
<sequence length="125" mass="13749">MFNLKGLLQAMGVSLLLTIIISLVIGMVNSLSITIAVVLMFIASYVSLGVLSPKWNRATPYFASFIGAITLSLINFWFASRFMGVEILTNPEAVNKSLVFSTLTSLITTYIVLQIQRKRNESVDA</sequence>
<keyword evidence="1" id="KW-1133">Transmembrane helix</keyword>
<dbReference type="Proteomes" id="UP000276770">
    <property type="component" value="Unassembled WGS sequence"/>
</dbReference>
<accession>A0A3L7JK33</accession>
<reference evidence="2 3" key="1">
    <citation type="submission" date="2018-10" db="EMBL/GenBank/DDBJ databases">
        <title>Falsibacillus sp. genome draft.</title>
        <authorList>
            <person name="Shi S."/>
        </authorList>
    </citation>
    <scope>NUCLEOTIDE SEQUENCE [LARGE SCALE GENOMIC DNA]</scope>
    <source>
        <strain evidence="2 3">GY 10110</strain>
    </source>
</reference>
<dbReference type="RefSeq" id="WP_121682605.1">
    <property type="nucleotide sequence ID" value="NZ_RCVZ01000023.1"/>
</dbReference>
<keyword evidence="3" id="KW-1185">Reference proteome</keyword>
<dbReference type="OrthoDB" id="2735017at2"/>